<sequence length="194" mass="19387">MSILQKNKKVAAGIGVAALAAAALALGTGTYAAFQDTEAGPGGTLATGTLDLVVGGGASQAELFSATNIAPGYKSPTKTLTIKNDGTIDGVLSGTIKTEGSDNGCTDPEQKAGGCTKTEGDLPEALLVTISGTGVPGTVTVQANQLQGVLRNVPLGAGKDLKYDFVFELPQTTGNKVQSDSVTITSSVTLDQGN</sequence>
<keyword evidence="2" id="KW-0732">Signal</keyword>
<evidence type="ECO:0000313" key="3">
    <source>
        <dbReference type="EMBL" id="NMH99729.1"/>
    </source>
</evidence>
<feature type="region of interest" description="Disordered" evidence="1">
    <location>
        <begin position="99"/>
        <end position="118"/>
    </location>
</feature>
<reference evidence="3 4" key="1">
    <citation type="submission" date="2020-04" db="EMBL/GenBank/DDBJ databases">
        <authorList>
            <person name="Klaysubun C."/>
            <person name="Duangmal K."/>
            <person name="Lipun K."/>
        </authorList>
    </citation>
    <scope>NUCLEOTIDE SEQUENCE [LARGE SCALE GENOMIC DNA]</scope>
    <source>
        <strain evidence="3 4">K10HN5</strain>
    </source>
</reference>
<protein>
    <recommendedName>
        <fullName evidence="5">Ribosomally synthesized peptide with SipW-like signal peptide</fullName>
    </recommendedName>
</protein>
<feature type="chain" id="PRO_5047347396" description="Ribosomally synthesized peptide with SipW-like signal peptide" evidence="2">
    <location>
        <begin position="33"/>
        <end position="194"/>
    </location>
</feature>
<name>A0ABX1SDT0_9PSEU</name>
<evidence type="ECO:0000313" key="4">
    <source>
        <dbReference type="Proteomes" id="UP000820669"/>
    </source>
</evidence>
<organism evidence="3 4">
    <name type="scientific">Pseudonocardia acidicola</name>
    <dbReference type="NCBI Taxonomy" id="2724939"/>
    <lineage>
        <taxon>Bacteria</taxon>
        <taxon>Bacillati</taxon>
        <taxon>Actinomycetota</taxon>
        <taxon>Actinomycetes</taxon>
        <taxon>Pseudonocardiales</taxon>
        <taxon>Pseudonocardiaceae</taxon>
        <taxon>Pseudonocardia</taxon>
    </lineage>
</organism>
<proteinExistence type="predicted"/>
<dbReference type="Pfam" id="PF12389">
    <property type="entry name" value="Peptidase_M73"/>
    <property type="match status" value="1"/>
</dbReference>
<feature type="signal peptide" evidence="2">
    <location>
        <begin position="1"/>
        <end position="32"/>
    </location>
</feature>
<evidence type="ECO:0000256" key="2">
    <source>
        <dbReference type="SAM" id="SignalP"/>
    </source>
</evidence>
<dbReference type="InterPro" id="IPR023833">
    <property type="entry name" value="Signal_pept_SipW-depend-type"/>
</dbReference>
<dbReference type="Proteomes" id="UP000820669">
    <property type="component" value="Unassembled WGS sequence"/>
</dbReference>
<dbReference type="RefSeq" id="WP_169383212.1">
    <property type="nucleotide sequence ID" value="NZ_JAAXLA010000041.1"/>
</dbReference>
<gene>
    <name evidence="3" type="ORF">HF526_20770</name>
</gene>
<accession>A0ABX1SDT0</accession>
<dbReference type="NCBIfam" id="TIGR04088">
    <property type="entry name" value="cognate_SipW"/>
    <property type="match status" value="1"/>
</dbReference>
<evidence type="ECO:0008006" key="5">
    <source>
        <dbReference type="Google" id="ProtNLM"/>
    </source>
</evidence>
<dbReference type="EMBL" id="JAAXLA010000041">
    <property type="protein sequence ID" value="NMH99729.1"/>
    <property type="molecule type" value="Genomic_DNA"/>
</dbReference>
<comment type="caution">
    <text evidence="3">The sequence shown here is derived from an EMBL/GenBank/DDBJ whole genome shotgun (WGS) entry which is preliminary data.</text>
</comment>
<evidence type="ECO:0000256" key="1">
    <source>
        <dbReference type="SAM" id="MobiDB-lite"/>
    </source>
</evidence>
<keyword evidence="4" id="KW-1185">Reference proteome</keyword>
<dbReference type="InterPro" id="IPR022121">
    <property type="entry name" value="Peptidase_M73_camelysin"/>
</dbReference>